<feature type="compositionally biased region" description="Low complexity" evidence="1">
    <location>
        <begin position="74"/>
        <end position="84"/>
    </location>
</feature>
<feature type="region of interest" description="Disordered" evidence="1">
    <location>
        <begin position="74"/>
        <end position="98"/>
    </location>
</feature>
<keyword evidence="3" id="KW-1185">Reference proteome</keyword>
<gene>
    <name evidence="2" type="ORF">RM844_30545</name>
</gene>
<organism evidence="2 3">
    <name type="scientific">Streptomyces chisholmiae</name>
    <dbReference type="NCBI Taxonomy" id="3075540"/>
    <lineage>
        <taxon>Bacteria</taxon>
        <taxon>Bacillati</taxon>
        <taxon>Actinomycetota</taxon>
        <taxon>Actinomycetes</taxon>
        <taxon>Kitasatosporales</taxon>
        <taxon>Streptomycetaceae</taxon>
        <taxon>Streptomyces</taxon>
    </lineage>
</organism>
<proteinExistence type="predicted"/>
<sequence length="193" mass="20854">MSEHTELTPKRLDQMAERLNDARRVSALASWPLGLYRDVARQQADSAALLAEVARLRAQVADLTQQRDAARAVVAEQQEQLSAAPPRPAGPAPGEALRDAADEIVADCPDHGSDDRDTGYMACHCDAADYLRRLADDADAGPTPGEALRDSARLFLTFALELAADQMSLRPDEFDADDQADLERLMRLAGGGS</sequence>
<accession>A0ABU2K0U2</accession>
<reference evidence="3" key="1">
    <citation type="submission" date="2023-07" db="EMBL/GenBank/DDBJ databases">
        <title>30 novel species of actinomycetes from the DSMZ collection.</title>
        <authorList>
            <person name="Nouioui I."/>
        </authorList>
    </citation>
    <scope>NUCLEOTIDE SEQUENCE [LARGE SCALE GENOMIC DNA]</scope>
    <source>
        <strain evidence="3">DSM 44915</strain>
    </source>
</reference>
<comment type="caution">
    <text evidence="2">The sequence shown here is derived from an EMBL/GenBank/DDBJ whole genome shotgun (WGS) entry which is preliminary data.</text>
</comment>
<dbReference type="RefSeq" id="WP_311670685.1">
    <property type="nucleotide sequence ID" value="NZ_JAVREO010000029.1"/>
</dbReference>
<protein>
    <submittedName>
        <fullName evidence="2">Uncharacterized protein</fullName>
    </submittedName>
</protein>
<dbReference type="EMBL" id="JAVREO010000029">
    <property type="protein sequence ID" value="MDT0270621.1"/>
    <property type="molecule type" value="Genomic_DNA"/>
</dbReference>
<name>A0ABU2K0U2_9ACTN</name>
<evidence type="ECO:0000256" key="1">
    <source>
        <dbReference type="SAM" id="MobiDB-lite"/>
    </source>
</evidence>
<dbReference type="Proteomes" id="UP001183410">
    <property type="component" value="Unassembled WGS sequence"/>
</dbReference>
<evidence type="ECO:0000313" key="3">
    <source>
        <dbReference type="Proteomes" id="UP001183410"/>
    </source>
</evidence>
<evidence type="ECO:0000313" key="2">
    <source>
        <dbReference type="EMBL" id="MDT0270621.1"/>
    </source>
</evidence>